<dbReference type="Proteomes" id="UP001599542">
    <property type="component" value="Unassembled WGS sequence"/>
</dbReference>
<sequence length="73" mass="7843">MRVEDEQQGQVGGGRRAGTAGWGDAFALEPGAALVPVSILRRRSVVWGNAAGRTHRPRTAPAPPFSRTPFHPR</sequence>
<name>A0ABW6GFQ7_9ACTN</name>
<evidence type="ECO:0000256" key="1">
    <source>
        <dbReference type="SAM" id="MobiDB-lite"/>
    </source>
</evidence>
<protein>
    <submittedName>
        <fullName evidence="2">Uncharacterized protein</fullName>
    </submittedName>
</protein>
<keyword evidence="3" id="KW-1185">Reference proteome</keyword>
<evidence type="ECO:0000313" key="2">
    <source>
        <dbReference type="EMBL" id="MFE1351550.1"/>
    </source>
</evidence>
<gene>
    <name evidence="2" type="ORF">ACFW6T_06115</name>
</gene>
<proteinExistence type="predicted"/>
<organism evidence="2 3">
    <name type="scientific">Kitasatospora phosalacinea</name>
    <dbReference type="NCBI Taxonomy" id="2065"/>
    <lineage>
        <taxon>Bacteria</taxon>
        <taxon>Bacillati</taxon>
        <taxon>Actinomycetota</taxon>
        <taxon>Actinomycetes</taxon>
        <taxon>Kitasatosporales</taxon>
        <taxon>Streptomycetaceae</taxon>
        <taxon>Kitasatospora</taxon>
    </lineage>
</organism>
<comment type="caution">
    <text evidence="2">The sequence shown here is derived from an EMBL/GenBank/DDBJ whole genome shotgun (WGS) entry which is preliminary data.</text>
</comment>
<dbReference type="EMBL" id="JBHYPX010000008">
    <property type="protein sequence ID" value="MFE1351550.1"/>
    <property type="molecule type" value="Genomic_DNA"/>
</dbReference>
<reference evidence="2 3" key="1">
    <citation type="submission" date="2024-09" db="EMBL/GenBank/DDBJ databases">
        <title>The Natural Products Discovery Center: Release of the First 8490 Sequenced Strains for Exploring Actinobacteria Biosynthetic Diversity.</title>
        <authorList>
            <person name="Kalkreuter E."/>
            <person name="Kautsar S.A."/>
            <person name="Yang D."/>
            <person name="Bader C.D."/>
            <person name="Teijaro C.N."/>
            <person name="Fluegel L."/>
            <person name="Davis C.M."/>
            <person name="Simpson J.R."/>
            <person name="Lauterbach L."/>
            <person name="Steele A.D."/>
            <person name="Gui C."/>
            <person name="Meng S."/>
            <person name="Li G."/>
            <person name="Viehrig K."/>
            <person name="Ye F."/>
            <person name="Su P."/>
            <person name="Kiefer A.F."/>
            <person name="Nichols A."/>
            <person name="Cepeda A.J."/>
            <person name="Yan W."/>
            <person name="Fan B."/>
            <person name="Jiang Y."/>
            <person name="Adhikari A."/>
            <person name="Zheng C.-J."/>
            <person name="Schuster L."/>
            <person name="Cowan T.M."/>
            <person name="Smanski M.J."/>
            <person name="Chevrette M.G."/>
            <person name="De Carvalho L.P.S."/>
            <person name="Shen B."/>
        </authorList>
    </citation>
    <scope>NUCLEOTIDE SEQUENCE [LARGE SCALE GENOMIC DNA]</scope>
    <source>
        <strain evidence="2 3">NPDC058753</strain>
    </source>
</reference>
<dbReference type="RefSeq" id="WP_380332397.1">
    <property type="nucleotide sequence ID" value="NZ_JBHYPW010000104.1"/>
</dbReference>
<feature type="region of interest" description="Disordered" evidence="1">
    <location>
        <begin position="49"/>
        <end position="73"/>
    </location>
</feature>
<accession>A0ABW6GFQ7</accession>
<feature type="region of interest" description="Disordered" evidence="1">
    <location>
        <begin position="1"/>
        <end position="21"/>
    </location>
</feature>
<evidence type="ECO:0000313" key="3">
    <source>
        <dbReference type="Proteomes" id="UP001599542"/>
    </source>
</evidence>